<dbReference type="AlphaFoldDB" id="A6HU16"/>
<organism evidence="2 3">
    <name type="scientific">Rattus norvegicus</name>
    <name type="common">Rat</name>
    <dbReference type="NCBI Taxonomy" id="10116"/>
    <lineage>
        <taxon>Eukaryota</taxon>
        <taxon>Metazoa</taxon>
        <taxon>Chordata</taxon>
        <taxon>Craniata</taxon>
        <taxon>Vertebrata</taxon>
        <taxon>Euteleostomi</taxon>
        <taxon>Mammalia</taxon>
        <taxon>Eutheria</taxon>
        <taxon>Euarchontoglires</taxon>
        <taxon>Glires</taxon>
        <taxon>Rodentia</taxon>
        <taxon>Myomorpha</taxon>
        <taxon>Muroidea</taxon>
        <taxon>Muridae</taxon>
        <taxon>Murinae</taxon>
        <taxon>Rattus</taxon>
    </lineage>
</organism>
<protein>
    <submittedName>
        <fullName evidence="2">Similar to LRRGT00152 (Predicted)</fullName>
    </submittedName>
</protein>
<dbReference type="EMBL" id="CH473951">
    <property type="protein sequence ID" value="EDM02379.1"/>
    <property type="molecule type" value="Genomic_DNA"/>
</dbReference>
<evidence type="ECO:0000313" key="2">
    <source>
        <dbReference type="EMBL" id="EDM02379.1"/>
    </source>
</evidence>
<gene>
    <name evidence="2" type="primary">RGD1560705_predicted</name>
    <name evidence="2" type="ORF">rCG_36826</name>
</gene>
<evidence type="ECO:0000313" key="3">
    <source>
        <dbReference type="Proteomes" id="UP000234681"/>
    </source>
</evidence>
<reference evidence="2 3" key="1">
    <citation type="submission" date="2005-07" db="EMBL/GenBank/DDBJ databases">
        <authorList>
            <person name="Mural R.J."/>
            <person name="Li P.W."/>
            <person name="Adams M.D."/>
            <person name="Amanatides P.G."/>
            <person name="Baden-Tillson H."/>
            <person name="Barnstead M."/>
            <person name="Chin S.H."/>
            <person name="Dew I."/>
            <person name="Evans C.A."/>
            <person name="Ferriera S."/>
            <person name="Flanigan M."/>
            <person name="Fosler C."/>
            <person name="Glodek A."/>
            <person name="Gu Z."/>
            <person name="Holt R.A."/>
            <person name="Jennings D."/>
            <person name="Kraft C.L."/>
            <person name="Lu F."/>
            <person name="Nguyen T."/>
            <person name="Nusskern D.R."/>
            <person name="Pfannkoch C.M."/>
            <person name="Sitter C."/>
            <person name="Sutton G.G."/>
            <person name="Venter J.C."/>
            <person name="Wang Z."/>
            <person name="Woodage T."/>
            <person name="Zheng X.H."/>
            <person name="Zhong F."/>
        </authorList>
    </citation>
    <scope>NUCLEOTIDE SEQUENCE [LARGE SCALE GENOMIC DNA]</scope>
    <source>
        <strain>BN</strain>
        <strain evidence="3">Sprague-Dawley</strain>
    </source>
</reference>
<proteinExistence type="predicted"/>
<name>A6HU16_RAT</name>
<sequence length="109" mass="12244">MIPCLLQKGLMKTQLYLLRGARYRCPLRGSVRALQIQMRMLAAKRWTEQGDPNGGVREKSEGAEGVCNTIRRTTVSTNQRPPELPGSKVVHVEGPMTRARELEAVEQNK</sequence>
<feature type="region of interest" description="Disordered" evidence="1">
    <location>
        <begin position="48"/>
        <end position="67"/>
    </location>
</feature>
<dbReference type="Proteomes" id="UP000234681">
    <property type="component" value="Chromosome 15"/>
</dbReference>
<accession>A6HU16</accession>
<evidence type="ECO:0000256" key="1">
    <source>
        <dbReference type="SAM" id="MobiDB-lite"/>
    </source>
</evidence>